<gene>
    <name evidence="1" type="ORF">FOZ60_014401</name>
</gene>
<dbReference type="EMBL" id="JABANP010000068">
    <property type="protein sequence ID" value="KAF4691913.1"/>
    <property type="molecule type" value="Genomic_DNA"/>
</dbReference>
<reference evidence="1 2" key="1">
    <citation type="submission" date="2020-04" db="EMBL/GenBank/DDBJ databases">
        <title>Perkinsus olseni comparative genomics.</title>
        <authorList>
            <person name="Bogema D.R."/>
        </authorList>
    </citation>
    <scope>NUCLEOTIDE SEQUENCE [LARGE SCALE GENOMIC DNA]</scope>
    <source>
        <strain evidence="1">00978-12</strain>
    </source>
</reference>
<protein>
    <submittedName>
        <fullName evidence="1">Uncharacterized protein</fullName>
    </submittedName>
</protein>
<accession>A0A7J6P6Z3</accession>
<organism evidence="1 2">
    <name type="scientific">Perkinsus olseni</name>
    <name type="common">Perkinsus atlanticus</name>
    <dbReference type="NCBI Taxonomy" id="32597"/>
    <lineage>
        <taxon>Eukaryota</taxon>
        <taxon>Sar</taxon>
        <taxon>Alveolata</taxon>
        <taxon>Perkinsozoa</taxon>
        <taxon>Perkinsea</taxon>
        <taxon>Perkinsida</taxon>
        <taxon>Perkinsidae</taxon>
        <taxon>Perkinsus</taxon>
    </lineage>
</organism>
<evidence type="ECO:0000313" key="1">
    <source>
        <dbReference type="EMBL" id="KAF4691913.1"/>
    </source>
</evidence>
<evidence type="ECO:0000313" key="2">
    <source>
        <dbReference type="Proteomes" id="UP000541610"/>
    </source>
</evidence>
<dbReference type="AlphaFoldDB" id="A0A7J6P6Z3"/>
<dbReference type="PANTHER" id="PTHR35609:SF1">
    <property type="entry name" value="MACRO DOMAIN-CONTAINING PROTEIN"/>
    <property type="match status" value="1"/>
</dbReference>
<sequence length="336" mass="36824">MAWSCWNLRLMAGNTACHHPVEVLSSGNFMSVDSPHLRSRALRAEYAAKLQANKKNSRAGGLACESVGCNVRVWVVTFGPLDLHRDPADRGAVFQVASQFNCLEMPDMNLTPEDGITNYITDPTQGPACAMECAPGTLYRNYFVDVNADGTLNEGGGDDSFEPGQRADRQLDCLAYVGKALHNDKENYWHLKNGGQLAVGVQWDTEVSSVDSGEQRVCQVYCAAVPVAYAPGTTTDQWEPFARLVLRGCYESTLLVAALRAIERGAREKVFLTLVGGGVFGNDEQWIVDAIWESITSLESKFNRCLPIDIIIVHHSRVRPAFEGLARRAADRPAAT</sequence>
<name>A0A7J6P6Z3_PEROL</name>
<proteinExistence type="predicted"/>
<dbReference type="OrthoDB" id="447622at2759"/>
<dbReference type="PANTHER" id="PTHR35609">
    <property type="entry name" value="MACRO DOMAIN-CONTAINING PROTEIN"/>
    <property type="match status" value="1"/>
</dbReference>
<comment type="caution">
    <text evidence="1">The sequence shown here is derived from an EMBL/GenBank/DDBJ whole genome shotgun (WGS) entry which is preliminary data.</text>
</comment>
<dbReference type="Proteomes" id="UP000541610">
    <property type="component" value="Unassembled WGS sequence"/>
</dbReference>